<comment type="caution">
    <text evidence="1">The sequence shown here is derived from an EMBL/GenBank/DDBJ whole genome shotgun (WGS) entry which is preliminary data.</text>
</comment>
<dbReference type="Proteomes" id="UP000801492">
    <property type="component" value="Unassembled WGS sequence"/>
</dbReference>
<reference evidence="1" key="1">
    <citation type="submission" date="2019-08" db="EMBL/GenBank/DDBJ databases">
        <title>The genome of the North American firefly Photinus pyralis.</title>
        <authorList>
            <consortium name="Photinus pyralis genome working group"/>
            <person name="Fallon T.R."/>
            <person name="Sander Lower S.E."/>
            <person name="Weng J.-K."/>
        </authorList>
    </citation>
    <scope>NUCLEOTIDE SEQUENCE</scope>
    <source>
        <strain evidence="1">TRF0915ILg1</strain>
        <tissue evidence="1">Whole body</tissue>
    </source>
</reference>
<evidence type="ECO:0008006" key="3">
    <source>
        <dbReference type="Google" id="ProtNLM"/>
    </source>
</evidence>
<evidence type="ECO:0000313" key="1">
    <source>
        <dbReference type="EMBL" id="KAF2882369.1"/>
    </source>
</evidence>
<dbReference type="EMBL" id="VTPC01090620">
    <property type="protein sequence ID" value="KAF2882369.1"/>
    <property type="molecule type" value="Genomic_DNA"/>
</dbReference>
<dbReference type="OrthoDB" id="420528at2759"/>
<sequence length="314" mass="36409">MVSLLSRLIGGQKSKERWKDTIKRQNIKANAVRSDRPTKEVTRKANILRATAQLRIKKNNFSAPSLRRWATFSLKEEKDLAGKKLKDVHSSLLKEPTVHLTEELFVQYLERCLEDPVLLIIDNHTTHSNLQVYEMYFQAAEIHQKRYADREVCQQTPKNKLQLGPSKEPPFAKLLPLVIAKLSLKLKVEKLTNNTQKLLHQRPIEMCYKRKNVLMKKANQTSRTFSLLLLKRLQPVIENSRVIPDYQTGFRPKNASIEQVRRITDIIKKSLKEKPVSPTILTDVQLAFDQVWSCPHPAKNASKKICKDTIFLHY</sequence>
<evidence type="ECO:0000313" key="2">
    <source>
        <dbReference type="Proteomes" id="UP000801492"/>
    </source>
</evidence>
<protein>
    <recommendedName>
        <fullName evidence="3">Reverse transcriptase domain-containing protein</fullName>
    </recommendedName>
</protein>
<dbReference type="AlphaFoldDB" id="A0A8K0C861"/>
<proteinExistence type="predicted"/>
<organism evidence="1 2">
    <name type="scientific">Ignelater luminosus</name>
    <name type="common">Cucubano</name>
    <name type="synonym">Pyrophorus luminosus</name>
    <dbReference type="NCBI Taxonomy" id="2038154"/>
    <lineage>
        <taxon>Eukaryota</taxon>
        <taxon>Metazoa</taxon>
        <taxon>Ecdysozoa</taxon>
        <taxon>Arthropoda</taxon>
        <taxon>Hexapoda</taxon>
        <taxon>Insecta</taxon>
        <taxon>Pterygota</taxon>
        <taxon>Neoptera</taxon>
        <taxon>Endopterygota</taxon>
        <taxon>Coleoptera</taxon>
        <taxon>Polyphaga</taxon>
        <taxon>Elateriformia</taxon>
        <taxon>Elateroidea</taxon>
        <taxon>Elateridae</taxon>
        <taxon>Agrypninae</taxon>
        <taxon>Pyrophorini</taxon>
        <taxon>Ignelater</taxon>
    </lineage>
</organism>
<name>A0A8K0C861_IGNLU</name>
<gene>
    <name evidence="1" type="ORF">ILUMI_23789</name>
</gene>
<accession>A0A8K0C861</accession>
<keyword evidence="2" id="KW-1185">Reference proteome</keyword>